<evidence type="ECO:0000259" key="5">
    <source>
        <dbReference type="PROSITE" id="PS50887"/>
    </source>
</evidence>
<dbReference type="FunFam" id="3.30.70.270:FF:000001">
    <property type="entry name" value="Diguanylate cyclase domain protein"/>
    <property type="match status" value="1"/>
</dbReference>
<sequence length="356" mass="41026">MQIHRPSEQRRLRIALIIGAVLVLVFMAADLVLLPSSMYELYTFDRLLLQFPIILIVVVLSFWREFMRYRAYIFAGLLIALSYSNYWLIWVCWEEHNFIFPYEGTILYAFFCVFALGIPFKLAASANVINILGFLGLMWLAPVYGDRVPISAAFVSGSLFICVYARYRLDRSVRMLKETNDRLLKLSKFDPLSDLLNRRALRDQSEKLLALSKRHDVSMAVLMLDLDDFKKYNDSFGHQQGDEAIKEQARIMKQVFKRETDILGRYGGEEFIVVLSDISKEQVEKHAQTLLDKWKLAQLKHAEGAKHPFMSCSIGVAYASKVSEISIDWLIDEADKVLYEAKEKGKAQYVVTEAQC</sequence>
<dbReference type="Proteomes" id="UP000509458">
    <property type="component" value="Chromosome"/>
</dbReference>
<dbReference type="InterPro" id="IPR043128">
    <property type="entry name" value="Rev_trsase/Diguanyl_cyclase"/>
</dbReference>
<dbReference type="SUPFAM" id="SSF55073">
    <property type="entry name" value="Nucleotide cyclase"/>
    <property type="match status" value="1"/>
</dbReference>
<dbReference type="PANTHER" id="PTHR45138:SF9">
    <property type="entry name" value="DIGUANYLATE CYCLASE DGCM-RELATED"/>
    <property type="match status" value="1"/>
</dbReference>
<evidence type="ECO:0000256" key="3">
    <source>
        <dbReference type="ARBA" id="ARBA00034247"/>
    </source>
</evidence>
<dbReference type="RefSeq" id="WP_179984923.1">
    <property type="nucleotide sequence ID" value="NZ_LR812090.1"/>
</dbReference>
<keyword evidence="4" id="KW-0472">Membrane</keyword>
<feature type="transmembrane region" description="Helical" evidence="4">
    <location>
        <begin position="150"/>
        <end position="167"/>
    </location>
</feature>
<feature type="transmembrane region" description="Helical" evidence="4">
    <location>
        <begin position="71"/>
        <end position="93"/>
    </location>
</feature>
<feature type="transmembrane region" description="Helical" evidence="4">
    <location>
        <begin position="127"/>
        <end position="144"/>
    </location>
</feature>
<dbReference type="Pfam" id="PF00990">
    <property type="entry name" value="GGDEF"/>
    <property type="match status" value="1"/>
</dbReference>
<gene>
    <name evidence="6" type="ORF">ALFOR1_70167</name>
</gene>
<dbReference type="Gene3D" id="3.30.70.270">
    <property type="match status" value="1"/>
</dbReference>
<dbReference type="CDD" id="cd01949">
    <property type="entry name" value="GGDEF"/>
    <property type="match status" value="1"/>
</dbReference>
<dbReference type="GO" id="GO:0052621">
    <property type="term" value="F:diguanylate cyclase activity"/>
    <property type="evidence" value="ECO:0007669"/>
    <property type="project" value="UniProtKB-EC"/>
</dbReference>
<accession>A0A6T9Y681</accession>
<dbReference type="AlphaFoldDB" id="A0A6T9Y681"/>
<feature type="transmembrane region" description="Helical" evidence="4">
    <location>
        <begin position="12"/>
        <end position="35"/>
    </location>
</feature>
<dbReference type="InterPro" id="IPR050469">
    <property type="entry name" value="Diguanylate_Cyclase"/>
</dbReference>
<reference evidence="6 7" key="1">
    <citation type="submission" date="2020-06" db="EMBL/GenBank/DDBJ databases">
        <authorList>
            <person name="Duchaud E."/>
        </authorList>
    </citation>
    <scope>NUCLEOTIDE SEQUENCE [LARGE SCALE GENOMIC DNA]</scope>
    <source>
        <strain evidence="6">Alteromonas fortis</strain>
    </source>
</reference>
<keyword evidence="4" id="KW-1133">Transmembrane helix</keyword>
<dbReference type="EC" id="2.7.7.65" evidence="2"/>
<dbReference type="PROSITE" id="PS50887">
    <property type="entry name" value="GGDEF"/>
    <property type="match status" value="1"/>
</dbReference>
<feature type="domain" description="GGDEF" evidence="5">
    <location>
        <begin position="217"/>
        <end position="354"/>
    </location>
</feature>
<dbReference type="InterPro" id="IPR000160">
    <property type="entry name" value="GGDEF_dom"/>
</dbReference>
<evidence type="ECO:0000256" key="1">
    <source>
        <dbReference type="ARBA" id="ARBA00001946"/>
    </source>
</evidence>
<feature type="transmembrane region" description="Helical" evidence="4">
    <location>
        <begin position="99"/>
        <end position="120"/>
    </location>
</feature>
<feature type="transmembrane region" description="Helical" evidence="4">
    <location>
        <begin position="47"/>
        <end position="64"/>
    </location>
</feature>
<dbReference type="GO" id="GO:0120545">
    <property type="term" value="F:nucleic acid conformation isomerase activity"/>
    <property type="evidence" value="ECO:0007669"/>
    <property type="project" value="UniProtKB-ARBA"/>
</dbReference>
<dbReference type="SMART" id="SM00267">
    <property type="entry name" value="GGDEF"/>
    <property type="match status" value="1"/>
</dbReference>
<evidence type="ECO:0000256" key="2">
    <source>
        <dbReference type="ARBA" id="ARBA00012528"/>
    </source>
</evidence>
<organism evidence="6 7">
    <name type="scientific">Alteromonas macleodii</name>
    <name type="common">Pseudoalteromonas macleodii</name>
    <dbReference type="NCBI Taxonomy" id="28108"/>
    <lineage>
        <taxon>Bacteria</taxon>
        <taxon>Pseudomonadati</taxon>
        <taxon>Pseudomonadota</taxon>
        <taxon>Gammaproteobacteria</taxon>
        <taxon>Alteromonadales</taxon>
        <taxon>Alteromonadaceae</taxon>
        <taxon>Alteromonas/Salinimonas group</taxon>
        <taxon>Alteromonas</taxon>
    </lineage>
</organism>
<dbReference type="EMBL" id="LR812090">
    <property type="protein sequence ID" value="CAB9495796.1"/>
    <property type="molecule type" value="Genomic_DNA"/>
</dbReference>
<keyword evidence="4" id="KW-0812">Transmembrane</keyword>
<dbReference type="NCBIfam" id="TIGR00254">
    <property type="entry name" value="GGDEF"/>
    <property type="match status" value="1"/>
</dbReference>
<evidence type="ECO:0000313" key="7">
    <source>
        <dbReference type="Proteomes" id="UP000509458"/>
    </source>
</evidence>
<protein>
    <recommendedName>
        <fullName evidence="2">diguanylate cyclase</fullName>
        <ecNumber evidence="2">2.7.7.65</ecNumber>
    </recommendedName>
</protein>
<evidence type="ECO:0000256" key="4">
    <source>
        <dbReference type="SAM" id="Phobius"/>
    </source>
</evidence>
<evidence type="ECO:0000313" key="6">
    <source>
        <dbReference type="EMBL" id="CAB9495796.1"/>
    </source>
</evidence>
<dbReference type="InterPro" id="IPR029787">
    <property type="entry name" value="Nucleotide_cyclase"/>
</dbReference>
<dbReference type="PROSITE" id="PS00039">
    <property type="entry name" value="DEAD_ATP_HELICASE"/>
    <property type="match status" value="1"/>
</dbReference>
<name>A0A6T9Y681_ALTMA</name>
<comment type="catalytic activity">
    <reaction evidence="3">
        <text>2 GTP = 3',3'-c-di-GMP + 2 diphosphate</text>
        <dbReference type="Rhea" id="RHEA:24898"/>
        <dbReference type="ChEBI" id="CHEBI:33019"/>
        <dbReference type="ChEBI" id="CHEBI:37565"/>
        <dbReference type="ChEBI" id="CHEBI:58805"/>
        <dbReference type="EC" id="2.7.7.65"/>
    </reaction>
</comment>
<proteinExistence type="predicted"/>
<dbReference type="InterPro" id="IPR000629">
    <property type="entry name" value="RNA-helicase_DEAD-box_CS"/>
</dbReference>
<dbReference type="PANTHER" id="PTHR45138">
    <property type="entry name" value="REGULATORY COMPONENTS OF SENSORY TRANSDUCTION SYSTEM"/>
    <property type="match status" value="1"/>
</dbReference>
<comment type="cofactor">
    <cofactor evidence="1">
        <name>Mg(2+)</name>
        <dbReference type="ChEBI" id="CHEBI:18420"/>
    </cofactor>
</comment>